<evidence type="ECO:0000313" key="4">
    <source>
        <dbReference type="Proteomes" id="UP000827721"/>
    </source>
</evidence>
<dbReference type="Pfam" id="PF13456">
    <property type="entry name" value="RVT_3"/>
    <property type="match status" value="1"/>
</dbReference>
<dbReference type="SUPFAM" id="SSF53098">
    <property type="entry name" value="Ribonuclease H-like"/>
    <property type="match status" value="1"/>
</dbReference>
<feature type="region of interest" description="Disordered" evidence="1">
    <location>
        <begin position="1"/>
        <end position="20"/>
    </location>
</feature>
<keyword evidence="4" id="KW-1185">Reference proteome</keyword>
<proteinExistence type="predicted"/>
<name>A0ABQ8HBW4_9ROSI</name>
<dbReference type="InterPro" id="IPR012337">
    <property type="entry name" value="RNaseH-like_sf"/>
</dbReference>
<dbReference type="EMBL" id="JAFEMO010000012">
    <property type="protein sequence ID" value="KAH7553974.1"/>
    <property type="molecule type" value="Genomic_DNA"/>
</dbReference>
<reference evidence="3 4" key="1">
    <citation type="submission" date="2021-02" db="EMBL/GenBank/DDBJ databases">
        <title>Plant Genome Project.</title>
        <authorList>
            <person name="Zhang R.-G."/>
        </authorList>
    </citation>
    <scope>NUCLEOTIDE SEQUENCE [LARGE SCALE GENOMIC DNA]</scope>
    <source>
        <tissue evidence="3">Leaves</tissue>
    </source>
</reference>
<sequence>MGKRKQPAYSSGEEDSDYVVSPPKRLREYSSCILKFDGASKGNPGRAGAGAVLLCEDDSGWLLREGLGIATNSVAEYRALILGLKYALERNFTDISVNGDSKLVCMQVQGLWKINNQNLAKLCREARELIDEFQSFEMEHIRREFNSAADAQANLAIHLSGEALQDQLKSLNIYLSTYLLKLDRDIWFDVLCRW</sequence>
<dbReference type="Proteomes" id="UP000827721">
    <property type="component" value="Unassembled WGS sequence"/>
</dbReference>
<evidence type="ECO:0000313" key="3">
    <source>
        <dbReference type="EMBL" id="KAH7553974.1"/>
    </source>
</evidence>
<dbReference type="Gene3D" id="3.30.420.10">
    <property type="entry name" value="Ribonuclease H-like superfamily/Ribonuclease H"/>
    <property type="match status" value="1"/>
</dbReference>
<dbReference type="PANTHER" id="PTHR46387">
    <property type="entry name" value="POLYNUCLEOTIDYL TRANSFERASE, RIBONUCLEASE H-LIKE SUPERFAMILY PROTEIN"/>
    <property type="match status" value="1"/>
</dbReference>
<gene>
    <name evidence="3" type="ORF">JRO89_XS12G0088900</name>
</gene>
<evidence type="ECO:0000259" key="2">
    <source>
        <dbReference type="PROSITE" id="PS50879"/>
    </source>
</evidence>
<comment type="caution">
    <text evidence="3">The sequence shown here is derived from an EMBL/GenBank/DDBJ whole genome shotgun (WGS) entry which is preliminary data.</text>
</comment>
<evidence type="ECO:0000256" key="1">
    <source>
        <dbReference type="SAM" id="MobiDB-lite"/>
    </source>
</evidence>
<organism evidence="3 4">
    <name type="scientific">Xanthoceras sorbifolium</name>
    <dbReference type="NCBI Taxonomy" id="99658"/>
    <lineage>
        <taxon>Eukaryota</taxon>
        <taxon>Viridiplantae</taxon>
        <taxon>Streptophyta</taxon>
        <taxon>Embryophyta</taxon>
        <taxon>Tracheophyta</taxon>
        <taxon>Spermatophyta</taxon>
        <taxon>Magnoliopsida</taxon>
        <taxon>eudicotyledons</taxon>
        <taxon>Gunneridae</taxon>
        <taxon>Pentapetalae</taxon>
        <taxon>rosids</taxon>
        <taxon>malvids</taxon>
        <taxon>Sapindales</taxon>
        <taxon>Sapindaceae</taxon>
        <taxon>Xanthoceroideae</taxon>
        <taxon>Xanthoceras</taxon>
    </lineage>
</organism>
<dbReference type="PROSITE" id="PS50879">
    <property type="entry name" value="RNASE_H_1"/>
    <property type="match status" value="1"/>
</dbReference>
<protein>
    <recommendedName>
        <fullName evidence="2">RNase H type-1 domain-containing protein</fullName>
    </recommendedName>
</protein>
<dbReference type="InterPro" id="IPR036397">
    <property type="entry name" value="RNaseH_sf"/>
</dbReference>
<feature type="domain" description="RNase H type-1" evidence="2">
    <location>
        <begin position="28"/>
        <end position="158"/>
    </location>
</feature>
<dbReference type="InterPro" id="IPR002156">
    <property type="entry name" value="RNaseH_domain"/>
</dbReference>
<dbReference type="CDD" id="cd09279">
    <property type="entry name" value="RNase_HI_like"/>
    <property type="match status" value="1"/>
</dbReference>
<accession>A0ABQ8HBW4</accession>
<dbReference type="PANTHER" id="PTHR46387:SF40">
    <property type="entry name" value="POLYNUCLEOTIDYL TRANSFERASE, RIBONUCLEASE H-LIKE SUPERFAMILY PROTEIN"/>
    <property type="match status" value="1"/>
</dbReference>